<comment type="caution">
    <text evidence="5">The sequence shown here is derived from an EMBL/GenBank/DDBJ whole genome shotgun (WGS) entry which is preliminary data.</text>
</comment>
<gene>
    <name evidence="5" type="ORF">Ahy_A09g041445</name>
</gene>
<accession>A0A445BCT3</accession>
<evidence type="ECO:0000256" key="2">
    <source>
        <dbReference type="ARBA" id="ARBA00022734"/>
    </source>
</evidence>
<dbReference type="PANTHER" id="PTHR32401:SF47">
    <property type="entry name" value="LEGUME LECTIN DOMAIN-CONTAINING PROTEIN"/>
    <property type="match status" value="1"/>
</dbReference>
<evidence type="ECO:0000256" key="3">
    <source>
        <dbReference type="SAM" id="SignalP"/>
    </source>
</evidence>
<dbReference type="PIRSF" id="PIRSF002690">
    <property type="entry name" value="L-type_lectin_plant"/>
    <property type="match status" value="1"/>
</dbReference>
<dbReference type="CDD" id="cd06899">
    <property type="entry name" value="lectin_legume_LecRK_Arcelin_ConA"/>
    <property type="match status" value="1"/>
</dbReference>
<sequence length="270" mass="30166">MAVSNSNLAIITITILLMLLNRACSLNSLGFSFDNYFHQEERNLILQGDAKISQTNTLQLTSTPQKVVGRVLHSFQLQLWDKSTNKLASFDSQFSFVLTSPVRGPADGIAFFITSPNSTVPQNSGGGYLGLFNSKTALSNTSSNQVVAVEFDTYINPAYDPNYNHIGIDINSIKSSKLVRWDRRENETLDVLVSYRAEKQTLEVIANYPDGQSYEVSHEIDLRTVLPEWVRVGFSASSGNQYQSHSVLSWSFYSGLYYSGHKNEYLASDM</sequence>
<organism evidence="5 6">
    <name type="scientific">Arachis hypogaea</name>
    <name type="common">Peanut</name>
    <dbReference type="NCBI Taxonomy" id="3818"/>
    <lineage>
        <taxon>Eukaryota</taxon>
        <taxon>Viridiplantae</taxon>
        <taxon>Streptophyta</taxon>
        <taxon>Embryophyta</taxon>
        <taxon>Tracheophyta</taxon>
        <taxon>Spermatophyta</taxon>
        <taxon>Magnoliopsida</taxon>
        <taxon>eudicotyledons</taxon>
        <taxon>Gunneridae</taxon>
        <taxon>Pentapetalae</taxon>
        <taxon>rosids</taxon>
        <taxon>fabids</taxon>
        <taxon>Fabales</taxon>
        <taxon>Fabaceae</taxon>
        <taxon>Papilionoideae</taxon>
        <taxon>50 kb inversion clade</taxon>
        <taxon>dalbergioids sensu lato</taxon>
        <taxon>Dalbergieae</taxon>
        <taxon>Pterocarpus clade</taxon>
        <taxon>Arachis</taxon>
    </lineage>
</organism>
<dbReference type="InterPro" id="IPR050258">
    <property type="entry name" value="Leguminous_Lectin"/>
</dbReference>
<keyword evidence="2" id="KW-0430">Lectin</keyword>
<evidence type="ECO:0000313" key="5">
    <source>
        <dbReference type="EMBL" id="RYR36482.1"/>
    </source>
</evidence>
<dbReference type="InterPro" id="IPR016363">
    <property type="entry name" value="L-lectin"/>
</dbReference>
<feature type="chain" id="PRO_5019476035" description="Legume lectin domain-containing protein" evidence="3">
    <location>
        <begin position="26"/>
        <end position="270"/>
    </location>
</feature>
<name>A0A445BCT3_ARAHY</name>
<dbReference type="InterPro" id="IPR013320">
    <property type="entry name" value="ConA-like_dom_sf"/>
</dbReference>
<dbReference type="Gramene" id="arahy.Tifrunner.gnm2.ann2.Ah09g451000.1">
    <property type="protein sequence ID" value="arahy.Tifrunner.gnm2.ann2.Ah09g451000.1-CDS-1"/>
    <property type="gene ID" value="arahy.Tifrunner.gnm2.ann2.Ah09g451000"/>
</dbReference>
<dbReference type="SUPFAM" id="SSF49899">
    <property type="entry name" value="Concanavalin A-like lectins/glucanases"/>
    <property type="match status" value="1"/>
</dbReference>
<dbReference type="AlphaFoldDB" id="A0A445BCT3"/>
<dbReference type="Gene3D" id="2.60.120.200">
    <property type="match status" value="1"/>
</dbReference>
<dbReference type="EMBL" id="SDMP01000009">
    <property type="protein sequence ID" value="RYR36482.1"/>
    <property type="molecule type" value="Genomic_DNA"/>
</dbReference>
<evidence type="ECO:0000313" key="6">
    <source>
        <dbReference type="Proteomes" id="UP000289738"/>
    </source>
</evidence>
<dbReference type="PROSITE" id="PS00307">
    <property type="entry name" value="LECTIN_LEGUME_BETA"/>
    <property type="match status" value="1"/>
</dbReference>
<proteinExistence type="inferred from homology"/>
<dbReference type="InterPro" id="IPR001220">
    <property type="entry name" value="Legume_lectin_dom"/>
</dbReference>
<dbReference type="OrthoDB" id="1422267at2759"/>
<comment type="similarity">
    <text evidence="1">Belongs to the leguminous lectin family.</text>
</comment>
<dbReference type="InterPro" id="IPR000985">
    <property type="entry name" value="Lectin_LegA_CS"/>
</dbReference>
<evidence type="ECO:0000259" key="4">
    <source>
        <dbReference type="Pfam" id="PF00139"/>
    </source>
</evidence>
<keyword evidence="3" id="KW-0732">Signal</keyword>
<dbReference type="SMR" id="A0A445BCT3"/>
<dbReference type="Pfam" id="PF00139">
    <property type="entry name" value="Lectin_legB"/>
    <property type="match status" value="1"/>
</dbReference>
<dbReference type="PROSITE" id="PS00308">
    <property type="entry name" value="LECTIN_LEGUME_ALPHA"/>
    <property type="match status" value="1"/>
</dbReference>
<keyword evidence="6" id="KW-1185">Reference proteome</keyword>
<reference evidence="5 6" key="1">
    <citation type="submission" date="2019-01" db="EMBL/GenBank/DDBJ databases">
        <title>Sequencing of cultivated peanut Arachis hypogaea provides insights into genome evolution and oil improvement.</title>
        <authorList>
            <person name="Chen X."/>
        </authorList>
    </citation>
    <scope>NUCLEOTIDE SEQUENCE [LARGE SCALE GENOMIC DNA]</scope>
    <source>
        <strain evidence="6">cv. Fuhuasheng</strain>
        <tissue evidence="5">Leaves</tissue>
    </source>
</reference>
<feature type="domain" description="Legume lectin" evidence="4">
    <location>
        <begin position="29"/>
        <end position="254"/>
    </location>
</feature>
<evidence type="ECO:0000256" key="1">
    <source>
        <dbReference type="ARBA" id="ARBA00007606"/>
    </source>
</evidence>
<dbReference type="PANTHER" id="PTHR32401">
    <property type="entry name" value="CONCANAVALIN A-LIKE LECTIN FAMILY PROTEIN"/>
    <property type="match status" value="1"/>
</dbReference>
<dbReference type="GO" id="GO:0030246">
    <property type="term" value="F:carbohydrate binding"/>
    <property type="evidence" value="ECO:0007669"/>
    <property type="project" value="UniProtKB-KW"/>
</dbReference>
<dbReference type="Proteomes" id="UP000289738">
    <property type="component" value="Chromosome A09"/>
</dbReference>
<feature type="signal peptide" evidence="3">
    <location>
        <begin position="1"/>
        <end position="25"/>
    </location>
</feature>
<protein>
    <recommendedName>
        <fullName evidence="4">Legume lectin domain-containing protein</fullName>
    </recommendedName>
</protein>
<dbReference type="InterPro" id="IPR019825">
    <property type="entry name" value="Lectin_legB_Mn/Ca_BS"/>
</dbReference>